<feature type="compositionally biased region" description="Basic and acidic residues" evidence="5">
    <location>
        <begin position="176"/>
        <end position="201"/>
    </location>
</feature>
<dbReference type="EMBL" id="CP022579">
    <property type="protein sequence ID" value="QEL63926.1"/>
    <property type="molecule type" value="Genomic_DNA"/>
</dbReference>
<dbReference type="AlphaFoldDB" id="A0A5C1E4S5"/>
<feature type="domain" description="Cytochrome c" evidence="6">
    <location>
        <begin position="69"/>
        <end position="160"/>
    </location>
</feature>
<dbReference type="Gene3D" id="1.10.760.10">
    <property type="entry name" value="Cytochrome c-like domain"/>
    <property type="match status" value="1"/>
</dbReference>
<evidence type="ECO:0000256" key="4">
    <source>
        <dbReference type="PROSITE-ProRule" id="PRU00433"/>
    </source>
</evidence>
<keyword evidence="1 4" id="KW-0349">Heme</keyword>
<dbReference type="GO" id="GO:0009055">
    <property type="term" value="F:electron transfer activity"/>
    <property type="evidence" value="ECO:0007669"/>
    <property type="project" value="InterPro"/>
</dbReference>
<dbReference type="KEGG" id="otr:OTERR_04500"/>
<dbReference type="InterPro" id="IPR009056">
    <property type="entry name" value="Cyt_c-like_dom"/>
</dbReference>
<evidence type="ECO:0000256" key="5">
    <source>
        <dbReference type="SAM" id="MobiDB-lite"/>
    </source>
</evidence>
<evidence type="ECO:0000256" key="1">
    <source>
        <dbReference type="ARBA" id="ARBA00022617"/>
    </source>
</evidence>
<protein>
    <recommendedName>
        <fullName evidence="6">Cytochrome c domain-containing protein</fullName>
    </recommendedName>
</protein>
<keyword evidence="8" id="KW-1185">Reference proteome</keyword>
<keyword evidence="2 4" id="KW-0479">Metal-binding</keyword>
<dbReference type="SUPFAM" id="SSF46626">
    <property type="entry name" value="Cytochrome c"/>
    <property type="match status" value="1"/>
</dbReference>
<organism evidence="7 8">
    <name type="scientific">Oryzomicrobium terrae</name>
    <dbReference type="NCBI Taxonomy" id="1735038"/>
    <lineage>
        <taxon>Bacteria</taxon>
        <taxon>Pseudomonadati</taxon>
        <taxon>Pseudomonadota</taxon>
        <taxon>Betaproteobacteria</taxon>
        <taxon>Rhodocyclales</taxon>
        <taxon>Rhodocyclaceae</taxon>
        <taxon>Oryzomicrobium</taxon>
    </lineage>
</organism>
<evidence type="ECO:0000256" key="2">
    <source>
        <dbReference type="ARBA" id="ARBA00022723"/>
    </source>
</evidence>
<evidence type="ECO:0000259" key="6">
    <source>
        <dbReference type="PROSITE" id="PS51007"/>
    </source>
</evidence>
<reference evidence="7 8" key="1">
    <citation type="submission" date="2017-07" db="EMBL/GenBank/DDBJ databases">
        <title>Complete genome sequence of Oryzomicrobium terrae TPP412.</title>
        <authorList>
            <person name="Chiu L.-W."/>
            <person name="Lo K.-J."/>
            <person name="Tsai Y.-M."/>
            <person name="Lin S.-S."/>
            <person name="Kuo C.-H."/>
            <person name="Liu C.-T."/>
        </authorList>
    </citation>
    <scope>NUCLEOTIDE SEQUENCE [LARGE SCALE GENOMIC DNA]</scope>
    <source>
        <strain evidence="7 8">TPP412</strain>
    </source>
</reference>
<proteinExistence type="predicted"/>
<sequence length="209" mass="22633">MRQVIVGIVLGLGLVLAAVIGVVWSGRLNVSADEPHPYPVLRFITWARERSIAKHAADIVLPEDLSDHERIRRGAGNYDAMCVECHLRPGMASSEIRRGLSPQPPELGSLAQVATGDSGVQRQFWIIKHGIVGSAMPAWSKGGIGDESIWDLVAFLNALPTLSPFQYRQLVSASDGHTHSGADAHQHAPLAPEDHGRHDPPHPNAHHAH</sequence>
<dbReference type="Proteomes" id="UP000323671">
    <property type="component" value="Chromosome"/>
</dbReference>
<dbReference type="GO" id="GO:0046872">
    <property type="term" value="F:metal ion binding"/>
    <property type="evidence" value="ECO:0007669"/>
    <property type="project" value="UniProtKB-KW"/>
</dbReference>
<evidence type="ECO:0000256" key="3">
    <source>
        <dbReference type="ARBA" id="ARBA00023004"/>
    </source>
</evidence>
<name>A0A5C1E4S5_9RHOO</name>
<keyword evidence="3 4" id="KW-0408">Iron</keyword>
<evidence type="ECO:0000313" key="7">
    <source>
        <dbReference type="EMBL" id="QEL63926.1"/>
    </source>
</evidence>
<dbReference type="Pfam" id="PF13442">
    <property type="entry name" value="Cytochrome_CBB3"/>
    <property type="match status" value="1"/>
</dbReference>
<dbReference type="InterPro" id="IPR036909">
    <property type="entry name" value="Cyt_c-like_dom_sf"/>
</dbReference>
<accession>A0A5C1E4S5</accession>
<feature type="region of interest" description="Disordered" evidence="5">
    <location>
        <begin position="175"/>
        <end position="209"/>
    </location>
</feature>
<dbReference type="PROSITE" id="PS51007">
    <property type="entry name" value="CYTC"/>
    <property type="match status" value="1"/>
</dbReference>
<gene>
    <name evidence="7" type="ORF">OTERR_04500</name>
</gene>
<evidence type="ECO:0000313" key="8">
    <source>
        <dbReference type="Proteomes" id="UP000323671"/>
    </source>
</evidence>
<dbReference type="GO" id="GO:0020037">
    <property type="term" value="F:heme binding"/>
    <property type="evidence" value="ECO:0007669"/>
    <property type="project" value="InterPro"/>
</dbReference>